<reference evidence="2" key="2">
    <citation type="journal article" date="2023" name="Science">
        <title>Genomic signatures of disease resistance in endangered staghorn corals.</title>
        <authorList>
            <person name="Vollmer S.V."/>
            <person name="Selwyn J.D."/>
            <person name="Despard B.A."/>
            <person name="Roesel C.L."/>
        </authorList>
    </citation>
    <scope>NUCLEOTIDE SEQUENCE</scope>
    <source>
        <strain evidence="2">K2</strain>
    </source>
</reference>
<reference evidence="2" key="1">
    <citation type="journal article" date="2023" name="G3 (Bethesda)">
        <title>Whole genome assembly and annotation of the endangered Caribbean coral Acropora cervicornis.</title>
        <authorList>
            <person name="Selwyn J.D."/>
            <person name="Vollmer S.V."/>
        </authorList>
    </citation>
    <scope>NUCLEOTIDE SEQUENCE</scope>
    <source>
        <strain evidence="2">K2</strain>
    </source>
</reference>
<name>A0AAD9Q2B4_ACRCE</name>
<accession>A0AAD9Q2B4</accession>
<dbReference type="Proteomes" id="UP001249851">
    <property type="component" value="Unassembled WGS sequence"/>
</dbReference>
<evidence type="ECO:0000313" key="2">
    <source>
        <dbReference type="EMBL" id="KAK2553391.1"/>
    </source>
</evidence>
<comment type="caution">
    <text evidence="2">The sequence shown here is derived from an EMBL/GenBank/DDBJ whole genome shotgun (WGS) entry which is preliminary data.</text>
</comment>
<dbReference type="AlphaFoldDB" id="A0AAD9Q2B4"/>
<sequence length="102" mass="11462">MTDRDISIALIKRIPINSVAERGTTSRCKLHGENSFRYFVNKGVCRQHEAKSNFDGKRGHPTHDGGKRGHPTHDGVRTNLSVLLWSSLFVFFSFECAAKTSE</sequence>
<protein>
    <submittedName>
        <fullName evidence="2">Uncharacterized protein</fullName>
    </submittedName>
</protein>
<evidence type="ECO:0000256" key="1">
    <source>
        <dbReference type="SAM" id="MobiDB-lite"/>
    </source>
</evidence>
<feature type="region of interest" description="Disordered" evidence="1">
    <location>
        <begin position="51"/>
        <end position="73"/>
    </location>
</feature>
<gene>
    <name evidence="2" type="ORF">P5673_025369</name>
</gene>
<keyword evidence="3" id="KW-1185">Reference proteome</keyword>
<evidence type="ECO:0000313" key="3">
    <source>
        <dbReference type="Proteomes" id="UP001249851"/>
    </source>
</evidence>
<dbReference type="EMBL" id="JARQWQ010000078">
    <property type="protein sequence ID" value="KAK2553391.1"/>
    <property type="molecule type" value="Genomic_DNA"/>
</dbReference>
<organism evidence="2 3">
    <name type="scientific">Acropora cervicornis</name>
    <name type="common">Staghorn coral</name>
    <dbReference type="NCBI Taxonomy" id="6130"/>
    <lineage>
        <taxon>Eukaryota</taxon>
        <taxon>Metazoa</taxon>
        <taxon>Cnidaria</taxon>
        <taxon>Anthozoa</taxon>
        <taxon>Hexacorallia</taxon>
        <taxon>Scleractinia</taxon>
        <taxon>Astrocoeniina</taxon>
        <taxon>Acroporidae</taxon>
        <taxon>Acropora</taxon>
    </lineage>
</organism>
<proteinExistence type="predicted"/>